<dbReference type="AlphaFoldDB" id="A0A6L2NIM0"/>
<protein>
    <recommendedName>
        <fullName evidence="2">Reverse transcriptase domain-containing protein</fullName>
    </recommendedName>
</protein>
<sequence>MVMEIEVEANLIAEVVAEGPCTRLEGVRIRNFSTVNLLNSKELPLIIPKNGSDKEDNVERTTATCYEYEEQGHYNYMKLKNQNCGNQTGNGKAWGTVYALGRGGEANQDPNNIANNDDA</sequence>
<accession>A0A6L2NIM0</accession>
<gene>
    <name evidence="1" type="ORF">Tci_058089</name>
</gene>
<evidence type="ECO:0000313" key="1">
    <source>
        <dbReference type="EMBL" id="GEU86111.1"/>
    </source>
</evidence>
<comment type="caution">
    <text evidence="1">The sequence shown here is derived from an EMBL/GenBank/DDBJ whole genome shotgun (WGS) entry which is preliminary data.</text>
</comment>
<name>A0A6L2NIM0_TANCI</name>
<dbReference type="EMBL" id="BKCJ010009252">
    <property type="protein sequence ID" value="GEU86111.1"/>
    <property type="molecule type" value="Genomic_DNA"/>
</dbReference>
<evidence type="ECO:0008006" key="2">
    <source>
        <dbReference type="Google" id="ProtNLM"/>
    </source>
</evidence>
<reference evidence="1" key="1">
    <citation type="journal article" date="2019" name="Sci. Rep.">
        <title>Draft genome of Tanacetum cinerariifolium, the natural source of mosquito coil.</title>
        <authorList>
            <person name="Yamashiro T."/>
            <person name="Shiraishi A."/>
            <person name="Satake H."/>
            <person name="Nakayama K."/>
        </authorList>
    </citation>
    <scope>NUCLEOTIDE SEQUENCE</scope>
</reference>
<organism evidence="1">
    <name type="scientific">Tanacetum cinerariifolium</name>
    <name type="common">Dalmatian daisy</name>
    <name type="synonym">Chrysanthemum cinerariifolium</name>
    <dbReference type="NCBI Taxonomy" id="118510"/>
    <lineage>
        <taxon>Eukaryota</taxon>
        <taxon>Viridiplantae</taxon>
        <taxon>Streptophyta</taxon>
        <taxon>Embryophyta</taxon>
        <taxon>Tracheophyta</taxon>
        <taxon>Spermatophyta</taxon>
        <taxon>Magnoliopsida</taxon>
        <taxon>eudicotyledons</taxon>
        <taxon>Gunneridae</taxon>
        <taxon>Pentapetalae</taxon>
        <taxon>asterids</taxon>
        <taxon>campanulids</taxon>
        <taxon>Asterales</taxon>
        <taxon>Asteraceae</taxon>
        <taxon>Asteroideae</taxon>
        <taxon>Anthemideae</taxon>
        <taxon>Anthemidinae</taxon>
        <taxon>Tanacetum</taxon>
    </lineage>
</organism>
<proteinExistence type="predicted"/>